<evidence type="ECO:0000259" key="7">
    <source>
        <dbReference type="PROSITE" id="PS51671"/>
    </source>
</evidence>
<dbReference type="InterPro" id="IPR044278">
    <property type="entry name" value="BHLH95-like"/>
</dbReference>
<sequence>MYHSPIFLLNPKTKPLSLSFFLFLFLSTLMAEDQGSHAIDFHLGNHLLVSSNSDNSGESKNNMKPLNQQNEEGEALVNKKRNREIASENEKDNITSDEGLDGKHPESNNEMFDDLRGLLPQLPSEADEATVIKVAANYIKGLEESRKRLGKITKRMFPYVFKEIMGTSDTILINGKKKLEFDKVWTSSNMVLNIHANWAQFTVCSAYKPHLLNTITSVLERHNIEVIAANVSFNHNENGKTCMILVHAKQVSDENSAEETYKDASGEIFSLIS</sequence>
<dbReference type="EMBL" id="QZWG01000002">
    <property type="protein sequence ID" value="RZC24312.1"/>
    <property type="molecule type" value="Genomic_DNA"/>
</dbReference>
<evidence type="ECO:0000256" key="5">
    <source>
        <dbReference type="SAM" id="MobiDB-lite"/>
    </source>
</evidence>
<accession>A0A0B2PE22</accession>
<feature type="region of interest" description="Disordered" evidence="5">
    <location>
        <begin position="52"/>
        <end position="112"/>
    </location>
</feature>
<evidence type="ECO:0000256" key="3">
    <source>
        <dbReference type="ARBA" id="ARBA00023163"/>
    </source>
</evidence>
<evidence type="ECO:0000256" key="4">
    <source>
        <dbReference type="ARBA" id="ARBA00023242"/>
    </source>
</evidence>
<dbReference type="PANTHER" id="PTHR46772:SF8">
    <property type="entry name" value="TRANSCRIPTION FACTOR BHLH95"/>
    <property type="match status" value="1"/>
</dbReference>
<feature type="domain" description="ACT" evidence="7">
    <location>
        <begin position="200"/>
        <end position="273"/>
    </location>
</feature>
<keyword evidence="4" id="KW-0539">Nucleus</keyword>
<dbReference type="SMR" id="A0A0B2PE22"/>
<dbReference type="Proteomes" id="UP000053555">
    <property type="component" value="Unassembled WGS sequence"/>
</dbReference>
<dbReference type="InterPro" id="IPR036638">
    <property type="entry name" value="HLH_DNA-bd_sf"/>
</dbReference>
<proteinExistence type="predicted"/>
<gene>
    <name evidence="9" type="ORF">D0Y65_003518</name>
    <name evidence="8" type="ORF">glysoja_033570</name>
</gene>
<organism evidence="8">
    <name type="scientific">Glycine soja</name>
    <name type="common">Wild soybean</name>
    <dbReference type="NCBI Taxonomy" id="3848"/>
    <lineage>
        <taxon>Eukaryota</taxon>
        <taxon>Viridiplantae</taxon>
        <taxon>Streptophyta</taxon>
        <taxon>Embryophyta</taxon>
        <taxon>Tracheophyta</taxon>
        <taxon>Spermatophyta</taxon>
        <taxon>Magnoliopsida</taxon>
        <taxon>eudicotyledons</taxon>
        <taxon>Gunneridae</taxon>
        <taxon>Pentapetalae</taxon>
        <taxon>rosids</taxon>
        <taxon>fabids</taxon>
        <taxon>Fabales</taxon>
        <taxon>Fabaceae</taxon>
        <taxon>Papilionoideae</taxon>
        <taxon>50 kb inversion clade</taxon>
        <taxon>NPAAA clade</taxon>
        <taxon>indigoferoid/millettioid clade</taxon>
        <taxon>Phaseoleae</taxon>
        <taxon>Glycine</taxon>
        <taxon>Glycine subgen. Soja</taxon>
    </lineage>
</organism>
<keyword evidence="2" id="KW-0805">Transcription regulation</keyword>
<feature type="signal peptide" evidence="6">
    <location>
        <begin position="1"/>
        <end position="31"/>
    </location>
</feature>
<dbReference type="AlphaFoldDB" id="A0A0B2PE22"/>
<evidence type="ECO:0000256" key="6">
    <source>
        <dbReference type="SAM" id="SignalP"/>
    </source>
</evidence>
<comment type="subcellular location">
    <subcellularLocation>
        <location evidence="1">Nucleus</location>
    </subcellularLocation>
</comment>
<keyword evidence="3" id="KW-0804">Transcription</keyword>
<keyword evidence="6" id="KW-0732">Signal</keyword>
<dbReference type="PANTHER" id="PTHR46772">
    <property type="entry name" value="BHLH DOMAIN-CONTAINING PROTEIN"/>
    <property type="match status" value="1"/>
</dbReference>
<evidence type="ECO:0000256" key="1">
    <source>
        <dbReference type="ARBA" id="ARBA00004123"/>
    </source>
</evidence>
<dbReference type="SUPFAM" id="SSF47459">
    <property type="entry name" value="HLH, helix-loop-helix DNA-binding domain"/>
    <property type="match status" value="1"/>
</dbReference>
<evidence type="ECO:0000313" key="9">
    <source>
        <dbReference type="EMBL" id="RZC24312.1"/>
    </source>
</evidence>
<dbReference type="GO" id="GO:0003700">
    <property type="term" value="F:DNA-binding transcription factor activity"/>
    <property type="evidence" value="ECO:0007669"/>
    <property type="project" value="InterPro"/>
</dbReference>
<evidence type="ECO:0000313" key="8">
    <source>
        <dbReference type="EMBL" id="KHN05832.1"/>
    </source>
</evidence>
<dbReference type="Gramene" id="XM_028328187.1">
    <property type="protein sequence ID" value="XP_028183988.1"/>
    <property type="gene ID" value="LOC114370798"/>
</dbReference>
<reference evidence="9 10" key="2">
    <citation type="submission" date="2018-09" db="EMBL/GenBank/DDBJ databases">
        <title>A high-quality reference genome of wild soybean provides a powerful tool to mine soybean genomes.</title>
        <authorList>
            <person name="Xie M."/>
            <person name="Chung C.Y.L."/>
            <person name="Li M.-W."/>
            <person name="Wong F.-L."/>
            <person name="Chan T.-F."/>
            <person name="Lam H.-M."/>
        </authorList>
    </citation>
    <scope>NUCLEOTIDE SEQUENCE [LARGE SCALE GENOMIC DNA]</scope>
    <source>
        <strain evidence="10">cv. W05</strain>
        <tissue evidence="9">Hypocotyl of etiolated seedlings</tissue>
    </source>
</reference>
<keyword evidence="10" id="KW-1185">Reference proteome</keyword>
<dbReference type="GO" id="GO:0009960">
    <property type="term" value="P:endosperm development"/>
    <property type="evidence" value="ECO:0007669"/>
    <property type="project" value="InterPro"/>
</dbReference>
<feature type="chain" id="PRO_5040563219" description="ACT domain-containing protein" evidence="6">
    <location>
        <begin position="32"/>
        <end position="273"/>
    </location>
</feature>
<dbReference type="PROSITE" id="PS51671">
    <property type="entry name" value="ACT"/>
    <property type="match status" value="1"/>
</dbReference>
<dbReference type="EMBL" id="KN667952">
    <property type="protein sequence ID" value="KHN05832.1"/>
    <property type="molecule type" value="Genomic_DNA"/>
</dbReference>
<reference evidence="8" key="1">
    <citation type="submission" date="2014-07" db="EMBL/GenBank/DDBJ databases">
        <title>Identification of a novel salt tolerance gene in wild soybean by whole-genome sequencing.</title>
        <authorList>
            <person name="Lam H.-M."/>
            <person name="Qi X."/>
            <person name="Li M.-W."/>
            <person name="Liu X."/>
            <person name="Xie M."/>
            <person name="Ni M."/>
            <person name="Xu X."/>
        </authorList>
    </citation>
    <scope>NUCLEOTIDE SEQUENCE [LARGE SCALE GENOMIC DNA]</scope>
    <source>
        <tissue evidence="8">Root</tissue>
    </source>
</reference>
<feature type="compositionally biased region" description="Basic and acidic residues" evidence="5">
    <location>
        <begin position="83"/>
        <end position="107"/>
    </location>
</feature>
<name>A0A0B2PE22_GLYSO</name>
<dbReference type="InterPro" id="IPR002912">
    <property type="entry name" value="ACT_dom"/>
</dbReference>
<dbReference type="Gene3D" id="4.10.280.10">
    <property type="entry name" value="Helix-loop-helix DNA-binding domain"/>
    <property type="match status" value="1"/>
</dbReference>
<dbReference type="GO" id="GO:0005634">
    <property type="term" value="C:nucleus"/>
    <property type="evidence" value="ECO:0007669"/>
    <property type="project" value="UniProtKB-SubCell"/>
</dbReference>
<evidence type="ECO:0000256" key="2">
    <source>
        <dbReference type="ARBA" id="ARBA00023015"/>
    </source>
</evidence>
<dbReference type="GO" id="GO:0046983">
    <property type="term" value="F:protein dimerization activity"/>
    <property type="evidence" value="ECO:0007669"/>
    <property type="project" value="InterPro"/>
</dbReference>
<dbReference type="Proteomes" id="UP000289340">
    <property type="component" value="Chromosome 2"/>
</dbReference>
<evidence type="ECO:0000313" key="10">
    <source>
        <dbReference type="Proteomes" id="UP000289340"/>
    </source>
</evidence>
<feature type="compositionally biased region" description="Polar residues" evidence="5">
    <location>
        <begin position="52"/>
        <end position="70"/>
    </location>
</feature>
<protein>
    <recommendedName>
        <fullName evidence="7">ACT domain-containing protein</fullName>
    </recommendedName>
</protein>